<feature type="signal peptide" evidence="1">
    <location>
        <begin position="1"/>
        <end position="23"/>
    </location>
</feature>
<sequence>MKNSYYRFGLGLIGGSLALPCFAGMTFGDATTDTGALTISGYVRANYQDKNYGADNDHKLQFNAAKLALDYEAPKWFAHTEYRCYQYNTLCDFSTLVDAYAGYRFNAQQNLTVGAQPIPFGISRFWESSLYGGINNTMGIEDAHNLGVNYHHEINATKIDLAYFATDAGNYTGDSRDSARYTANFVDTGDASQSSLNEKNMWIGRISQGVNFSSMPLLNMTLGGSYWYSDIENKTTGLDGSRKAWALFGSLAYQNFALTLTGGNNSVDNQDLLQPNSSVMGSYDGEYNVANEGDFYTADVRYSFKDVYHGLDITPYATYTTYVKDQAGYKDSTRNFLGVSFDYKKTSLVAEYIMSKNDPFIGGSQAALAEGDADGKWNKLLNLTFFYYF</sequence>
<accession>A0A558F2E1</accession>
<proteinExistence type="predicted"/>
<feature type="chain" id="PRO_5021946264" description="Porin" evidence="1">
    <location>
        <begin position="24"/>
        <end position="389"/>
    </location>
</feature>
<evidence type="ECO:0000313" key="3">
    <source>
        <dbReference type="Proteomes" id="UP000316981"/>
    </source>
</evidence>
<name>A0A558F2E1_9GAMM</name>
<protein>
    <recommendedName>
        <fullName evidence="4">Porin</fullName>
    </recommendedName>
</protein>
<evidence type="ECO:0008006" key="4">
    <source>
        <dbReference type="Google" id="ProtNLM"/>
    </source>
</evidence>
<dbReference type="SUPFAM" id="SSF56935">
    <property type="entry name" value="Porins"/>
    <property type="match status" value="1"/>
</dbReference>
<dbReference type="EMBL" id="VMTP01000071">
    <property type="protein sequence ID" value="TVT79791.1"/>
    <property type="molecule type" value="Genomic_DNA"/>
</dbReference>
<organism evidence="2 3">
    <name type="scientific">Acinetobacter colistiniresistens</name>
    <dbReference type="NCBI Taxonomy" id="280145"/>
    <lineage>
        <taxon>Bacteria</taxon>
        <taxon>Pseudomonadati</taxon>
        <taxon>Pseudomonadota</taxon>
        <taxon>Gammaproteobacteria</taxon>
        <taxon>Moraxellales</taxon>
        <taxon>Moraxellaceae</taxon>
        <taxon>Acinetobacter</taxon>
    </lineage>
</organism>
<reference evidence="2 3" key="1">
    <citation type="submission" date="2019-07" db="EMBL/GenBank/DDBJ databases">
        <title>Draft Genome Sequence of the first blaOXA-58-Harboring Acinetobacter colistiniresistens clinical isolate from Brazil.</title>
        <authorList>
            <person name="Favaro L.S."/>
            <person name="Paula-Petroli S.B."/>
            <person name="Moura C.F."/>
            <person name="Tognim M.C.B."/>
            <person name="Venancio E.J."/>
            <person name="Yamada-Ogatta S.F."/>
            <person name="Carrara-Marroni F.E."/>
        </authorList>
    </citation>
    <scope>NUCLEOTIDE SEQUENCE [LARGE SCALE GENOMIC DNA]</scope>
    <source>
        <strain evidence="2 3">DL</strain>
    </source>
</reference>
<dbReference type="RefSeq" id="WP_111828291.1">
    <property type="nucleotide sequence ID" value="NZ_BKKF01000022.1"/>
</dbReference>
<dbReference type="Proteomes" id="UP000316981">
    <property type="component" value="Unassembled WGS sequence"/>
</dbReference>
<dbReference type="AlphaFoldDB" id="A0A558F2E1"/>
<evidence type="ECO:0000256" key="1">
    <source>
        <dbReference type="SAM" id="SignalP"/>
    </source>
</evidence>
<comment type="caution">
    <text evidence="2">The sequence shown here is derived from an EMBL/GenBank/DDBJ whole genome shotgun (WGS) entry which is preliminary data.</text>
</comment>
<gene>
    <name evidence="2" type="ORF">FPV60_13875</name>
</gene>
<evidence type="ECO:0000313" key="2">
    <source>
        <dbReference type="EMBL" id="TVT79791.1"/>
    </source>
</evidence>
<keyword evidence="1" id="KW-0732">Signal</keyword>